<protein>
    <submittedName>
        <fullName evidence="1">Uncharacterized protein</fullName>
    </submittedName>
</protein>
<comment type="caution">
    <text evidence="1">The sequence shown here is derived from an EMBL/GenBank/DDBJ whole genome shotgun (WGS) entry which is preliminary data.</text>
</comment>
<gene>
    <name evidence="1" type="ORF">AVEN_173346_1</name>
</gene>
<keyword evidence="2" id="KW-1185">Reference proteome</keyword>
<dbReference type="AlphaFoldDB" id="A0A4Y2IB32"/>
<dbReference type="EMBL" id="BGPR01002527">
    <property type="protein sequence ID" value="GBM74927.1"/>
    <property type="molecule type" value="Genomic_DNA"/>
</dbReference>
<proteinExistence type="predicted"/>
<organism evidence="1 2">
    <name type="scientific">Araneus ventricosus</name>
    <name type="common">Orbweaver spider</name>
    <name type="synonym">Epeira ventricosa</name>
    <dbReference type="NCBI Taxonomy" id="182803"/>
    <lineage>
        <taxon>Eukaryota</taxon>
        <taxon>Metazoa</taxon>
        <taxon>Ecdysozoa</taxon>
        <taxon>Arthropoda</taxon>
        <taxon>Chelicerata</taxon>
        <taxon>Arachnida</taxon>
        <taxon>Araneae</taxon>
        <taxon>Araneomorphae</taxon>
        <taxon>Entelegynae</taxon>
        <taxon>Araneoidea</taxon>
        <taxon>Araneidae</taxon>
        <taxon>Araneus</taxon>
    </lineage>
</organism>
<dbReference type="OrthoDB" id="6471864at2759"/>
<accession>A0A4Y2IB32</accession>
<evidence type="ECO:0000313" key="1">
    <source>
        <dbReference type="EMBL" id="GBM74927.1"/>
    </source>
</evidence>
<reference evidence="1 2" key="1">
    <citation type="journal article" date="2019" name="Sci. Rep.">
        <title>Orb-weaving spider Araneus ventricosus genome elucidates the spidroin gene catalogue.</title>
        <authorList>
            <person name="Kono N."/>
            <person name="Nakamura H."/>
            <person name="Ohtoshi R."/>
            <person name="Moran D.A.P."/>
            <person name="Shinohara A."/>
            <person name="Yoshida Y."/>
            <person name="Fujiwara M."/>
            <person name="Mori M."/>
            <person name="Tomita M."/>
            <person name="Arakawa K."/>
        </authorList>
    </citation>
    <scope>NUCLEOTIDE SEQUENCE [LARGE SCALE GENOMIC DNA]</scope>
</reference>
<name>A0A4Y2IB32_ARAVE</name>
<dbReference type="Proteomes" id="UP000499080">
    <property type="component" value="Unassembled WGS sequence"/>
</dbReference>
<sequence length="261" mass="30062">MKRRVSLKVKDHFLDEWGNLVDPSELAGKLYEYEFVRSACLYNGIYLLGNRSAQLIEEQRKTPNLNAVVTRAQKLKKETDASVVIKPPPQGQIEGENPSIIVEELAPLLLPQAEGDTTSLLKVNSETFASDQRNCTSLKPCCEQERDKQFELKRQGRDRQFEFEIRKMHKQFELDKIKSHTSLRKDKGVSGRATLETRHSSEALGKKITENAFFMTVMLIQNNLYQKNKVTKKRVKALERRKLLYNVSKRGWLFEDGMSLG</sequence>
<evidence type="ECO:0000313" key="2">
    <source>
        <dbReference type="Proteomes" id="UP000499080"/>
    </source>
</evidence>